<dbReference type="PRINTS" id="PR01179">
    <property type="entry name" value="ODADCRBXLASE"/>
</dbReference>
<dbReference type="Pfam" id="PF02784">
    <property type="entry name" value="Orn_Arg_deC_N"/>
    <property type="match status" value="1"/>
</dbReference>
<dbReference type="Proteomes" id="UP000224003">
    <property type="component" value="Unassembled WGS sequence"/>
</dbReference>
<dbReference type="InterPro" id="IPR000183">
    <property type="entry name" value="Orn/DAP/Arg_de-COase"/>
</dbReference>
<feature type="modified residue" description="N6-(pyridoxal phosphate)lysine" evidence="3">
    <location>
        <position position="48"/>
    </location>
</feature>
<accession>A0A9X6WN65</accession>
<comment type="caution">
    <text evidence="5">The sequence shown here is derived from an EMBL/GenBank/DDBJ whole genome shotgun (WGS) entry which is preliminary data.</text>
</comment>
<reference evidence="5 6" key="1">
    <citation type="submission" date="2017-09" db="EMBL/GenBank/DDBJ databases">
        <title>Large-scale bioinformatics analysis of Bacillus genomes uncovers conserved roles of natural products in bacterial physiology.</title>
        <authorList>
            <consortium name="Agbiome Team Llc"/>
            <person name="Bleich R.M."/>
            <person name="Grubbs K.J."/>
            <person name="Santa Maria K.C."/>
            <person name="Allen S.E."/>
            <person name="Farag S."/>
            <person name="Shank E.A."/>
            <person name="Bowers A."/>
        </authorList>
    </citation>
    <scope>NUCLEOTIDE SEQUENCE [LARGE SCALE GENOMIC DNA]</scope>
    <source>
        <strain evidence="5 6">AFS085496</strain>
    </source>
</reference>
<dbReference type="InterPro" id="IPR029066">
    <property type="entry name" value="PLP-binding_barrel"/>
</dbReference>
<gene>
    <name evidence="5" type="ORF">COJ15_14395</name>
</gene>
<dbReference type="GO" id="GO:0006596">
    <property type="term" value="P:polyamine biosynthetic process"/>
    <property type="evidence" value="ECO:0007669"/>
    <property type="project" value="InterPro"/>
</dbReference>
<evidence type="ECO:0000256" key="2">
    <source>
        <dbReference type="ARBA" id="ARBA00022898"/>
    </source>
</evidence>
<feature type="active site" description="Proton donor" evidence="3">
    <location>
        <position position="341"/>
    </location>
</feature>
<dbReference type="RefSeq" id="WP_000489029.1">
    <property type="nucleotide sequence ID" value="NZ_CP016589.1"/>
</dbReference>
<comment type="cofactor">
    <cofactor evidence="1 3">
        <name>pyridoxal 5'-phosphate</name>
        <dbReference type="ChEBI" id="CHEBI:597326"/>
    </cofactor>
</comment>
<organism evidence="5 6">
    <name type="scientific">Bacillus thuringiensis</name>
    <dbReference type="NCBI Taxonomy" id="1428"/>
    <lineage>
        <taxon>Bacteria</taxon>
        <taxon>Bacillati</taxon>
        <taxon>Bacillota</taxon>
        <taxon>Bacilli</taxon>
        <taxon>Bacillales</taxon>
        <taxon>Bacillaceae</taxon>
        <taxon>Bacillus</taxon>
        <taxon>Bacillus cereus group</taxon>
    </lineage>
</organism>
<dbReference type="InterPro" id="IPR009006">
    <property type="entry name" value="Ala_racemase/Decarboxylase_C"/>
</dbReference>
<name>A0A9X6WN65_BACTU</name>
<dbReference type="EMBL" id="NUVX01000023">
    <property type="protein sequence ID" value="PFJ39480.1"/>
    <property type="molecule type" value="Genomic_DNA"/>
</dbReference>
<dbReference type="SUPFAM" id="SSF50621">
    <property type="entry name" value="Alanine racemase C-terminal domain-like"/>
    <property type="match status" value="1"/>
</dbReference>
<evidence type="ECO:0000256" key="1">
    <source>
        <dbReference type="ARBA" id="ARBA00001933"/>
    </source>
</evidence>
<keyword evidence="2 3" id="KW-0663">Pyridoxal phosphate</keyword>
<dbReference type="SUPFAM" id="SSF51419">
    <property type="entry name" value="PLP-binding barrel"/>
    <property type="match status" value="1"/>
</dbReference>
<dbReference type="InterPro" id="IPR022644">
    <property type="entry name" value="De-COase2_N"/>
</dbReference>
<dbReference type="PANTHER" id="PTHR43727">
    <property type="entry name" value="DIAMINOPIMELATE DECARBOXYLASE"/>
    <property type="match status" value="1"/>
</dbReference>
<evidence type="ECO:0000256" key="3">
    <source>
        <dbReference type="PIRSR" id="PIRSR600183-50"/>
    </source>
</evidence>
<sequence length="431" mass="49160">MFRLENLNKLTQMYGSPLYIYEESTLEKRAHLIQNAVSPNVEVFYSMKANPNPFVLKTFKKLGLGIEVASKGELLVALAVGYDPEKIFFTAPSKTEEELRLAIENNILAINIDNLQELDLIEKLADEYNCNISITVRIHQYLAQNQNRGLKMTGSSSQFGITAEDLLERLEEKPLNPFIKFIGLHTFQGSENFNSEVYLESWTELIEIGRKLEFQGYPIQFLGLGGGFGYDPTGRKVFDLESFSNILNTTLQNYQDFFRNKRLMVESGNFLAREGGWYVTRVLYTKEREDMTYIFVDGGTHHIPGESRFSKMFSGEQEDIIILPLREKILENKASIVGKLCTPNDILKYKATLPSVEKGDYIIFPNNGAYALTSSRLQFLSHDEPAEIFINNVGEYFLARSPKQAKCNFNTNLFNKIIMNGDIENESTINK</sequence>
<dbReference type="Gene3D" id="2.40.37.10">
    <property type="entry name" value="Lyase, Ornithine Decarboxylase, Chain A, domain 1"/>
    <property type="match status" value="1"/>
</dbReference>
<dbReference type="InterPro" id="IPR002433">
    <property type="entry name" value="Orn_de-COase"/>
</dbReference>
<evidence type="ECO:0000259" key="4">
    <source>
        <dbReference type="Pfam" id="PF02784"/>
    </source>
</evidence>
<dbReference type="PANTHER" id="PTHR43727:SF2">
    <property type="entry name" value="GROUP IV DECARBOXYLASE"/>
    <property type="match status" value="1"/>
</dbReference>
<dbReference type="GO" id="GO:0009089">
    <property type="term" value="P:lysine biosynthetic process via diaminopimelate"/>
    <property type="evidence" value="ECO:0007669"/>
    <property type="project" value="TreeGrafter"/>
</dbReference>
<dbReference type="Gene3D" id="3.20.20.10">
    <property type="entry name" value="Alanine racemase"/>
    <property type="match status" value="1"/>
</dbReference>
<evidence type="ECO:0000313" key="6">
    <source>
        <dbReference type="Proteomes" id="UP000224003"/>
    </source>
</evidence>
<proteinExistence type="predicted"/>
<dbReference type="AlphaFoldDB" id="A0A9X6WN65"/>
<protein>
    <recommendedName>
        <fullName evidence="4">Orn/DAP/Arg decarboxylase 2 N-terminal domain-containing protein</fullName>
    </recommendedName>
</protein>
<evidence type="ECO:0000313" key="5">
    <source>
        <dbReference type="EMBL" id="PFJ39480.1"/>
    </source>
</evidence>
<dbReference type="GO" id="GO:0008836">
    <property type="term" value="F:diaminopimelate decarboxylase activity"/>
    <property type="evidence" value="ECO:0007669"/>
    <property type="project" value="TreeGrafter"/>
</dbReference>
<feature type="domain" description="Orn/DAP/Arg decarboxylase 2 N-terminal" evidence="4">
    <location>
        <begin position="25"/>
        <end position="272"/>
    </location>
</feature>
<dbReference type="PRINTS" id="PR01182">
    <property type="entry name" value="ORNDCRBXLASE"/>
</dbReference>